<sequence length="33" mass="3736">MMNAEAREFEVSELGSQNTNQRPNELKVKAKVS</sequence>
<dbReference type="GeneID" id="28959365"/>
<evidence type="ECO:0000313" key="3">
    <source>
        <dbReference type="Proteomes" id="UP000009097"/>
    </source>
</evidence>
<organism evidence="2 3">
    <name type="scientific">Fusarium oxysporum f. sp. lycopersici (strain 4287 / CBS 123668 / FGSC 9935 / NRRL 34936)</name>
    <name type="common">Fusarium vascular wilt of tomato</name>
    <dbReference type="NCBI Taxonomy" id="426428"/>
    <lineage>
        <taxon>Eukaryota</taxon>
        <taxon>Fungi</taxon>
        <taxon>Dikarya</taxon>
        <taxon>Ascomycota</taxon>
        <taxon>Pezizomycotina</taxon>
        <taxon>Sordariomycetes</taxon>
        <taxon>Hypocreomycetidae</taxon>
        <taxon>Hypocreales</taxon>
        <taxon>Nectriaceae</taxon>
        <taxon>Fusarium</taxon>
        <taxon>Fusarium oxysporum species complex</taxon>
    </lineage>
</organism>
<feature type="compositionally biased region" description="Basic and acidic residues" evidence="1">
    <location>
        <begin position="1"/>
        <end position="10"/>
    </location>
</feature>
<accession>A0A0J9WJE7</accession>
<dbReference type="RefSeq" id="XP_018238197.1">
    <property type="nucleotide sequence ID" value="XM_018398796.1"/>
</dbReference>
<dbReference type="EMBL" id="DS231699">
    <property type="protein sequence ID" value="KNB00152.1"/>
    <property type="molecule type" value="Genomic_DNA"/>
</dbReference>
<reference evidence="2" key="1">
    <citation type="submission" date="2007-04" db="EMBL/GenBank/DDBJ databases">
        <authorList>
            <consortium name="The Broad Institute Genome Sequencing Platform"/>
            <person name="Birren B."/>
            <person name="Lander E."/>
            <person name="Galagan J."/>
            <person name="Nusbaum C."/>
            <person name="Devon K."/>
            <person name="Ma L.-J."/>
            <person name="Jaffe D."/>
            <person name="Butler J."/>
            <person name="Alvarez P."/>
            <person name="Gnerre S."/>
            <person name="Grabherr M."/>
            <person name="Kleber M."/>
            <person name="Mauceli E."/>
            <person name="Brockman W."/>
            <person name="MacCallum I.A."/>
            <person name="Young S."/>
            <person name="LaButti K."/>
            <person name="DeCaprio D."/>
            <person name="Crawford M."/>
            <person name="Koehrsen M."/>
            <person name="Engels R."/>
            <person name="Montgomery P."/>
            <person name="Pearson M."/>
            <person name="Howarth C."/>
            <person name="Larson L."/>
            <person name="White J."/>
            <person name="O'Leary S."/>
            <person name="Kodira C."/>
            <person name="Zeng Q."/>
            <person name="Yandava C."/>
            <person name="Alvarado L."/>
            <person name="Kistler C."/>
            <person name="Shim W.-B."/>
            <person name="Kang S."/>
            <person name="Woloshuk C."/>
        </authorList>
    </citation>
    <scope>NUCLEOTIDE SEQUENCE</scope>
    <source>
        <strain evidence="2">4287</strain>
    </source>
</reference>
<protein>
    <submittedName>
        <fullName evidence="2">Uncharacterized protein</fullName>
    </submittedName>
</protein>
<feature type="compositionally biased region" description="Polar residues" evidence="1">
    <location>
        <begin position="14"/>
        <end position="23"/>
    </location>
</feature>
<gene>
    <name evidence="2" type="ORF">FOXG_18659</name>
</gene>
<dbReference type="Proteomes" id="UP000009097">
    <property type="component" value="Unassembled WGS sequence"/>
</dbReference>
<reference evidence="2" key="2">
    <citation type="journal article" date="2010" name="Nature">
        <title>Comparative genomics reveals mobile pathogenicity chromosomes in Fusarium.</title>
        <authorList>
            <person name="Ma L.J."/>
            <person name="van der Does H.C."/>
            <person name="Borkovich K.A."/>
            <person name="Coleman J.J."/>
            <person name="Daboussi M.J."/>
            <person name="Di Pietro A."/>
            <person name="Dufresne M."/>
            <person name="Freitag M."/>
            <person name="Grabherr M."/>
            <person name="Henrissat B."/>
            <person name="Houterman P.M."/>
            <person name="Kang S."/>
            <person name="Shim W.B."/>
            <person name="Woloshuk C."/>
            <person name="Xie X."/>
            <person name="Xu J.R."/>
            <person name="Antoniw J."/>
            <person name="Baker S.E."/>
            <person name="Bluhm B.H."/>
            <person name="Breakspear A."/>
            <person name="Brown D.W."/>
            <person name="Butchko R.A."/>
            <person name="Chapman S."/>
            <person name="Coulson R."/>
            <person name="Coutinho P.M."/>
            <person name="Danchin E.G."/>
            <person name="Diener A."/>
            <person name="Gale L.R."/>
            <person name="Gardiner D.M."/>
            <person name="Goff S."/>
            <person name="Hammond-Kosack K.E."/>
            <person name="Hilburn K."/>
            <person name="Hua-Van A."/>
            <person name="Jonkers W."/>
            <person name="Kazan K."/>
            <person name="Kodira C.D."/>
            <person name="Koehrsen M."/>
            <person name="Kumar L."/>
            <person name="Lee Y.H."/>
            <person name="Li L."/>
            <person name="Manners J.M."/>
            <person name="Miranda-Saavedra D."/>
            <person name="Mukherjee M."/>
            <person name="Park G."/>
            <person name="Park J."/>
            <person name="Park S.Y."/>
            <person name="Proctor R.H."/>
            <person name="Regev A."/>
            <person name="Ruiz-Roldan M.C."/>
            <person name="Sain D."/>
            <person name="Sakthikumar S."/>
            <person name="Sykes S."/>
            <person name="Schwartz D.C."/>
            <person name="Turgeon B.G."/>
            <person name="Wapinski I."/>
            <person name="Yoder O."/>
            <person name="Young S."/>
            <person name="Zeng Q."/>
            <person name="Zhou S."/>
            <person name="Galagan J."/>
            <person name="Cuomo C.A."/>
            <person name="Kistler H.C."/>
            <person name="Rep M."/>
        </authorList>
    </citation>
    <scope>NUCLEOTIDE SEQUENCE [LARGE SCALE GENOMIC DNA]</scope>
    <source>
        <strain evidence="2">4287</strain>
    </source>
</reference>
<feature type="region of interest" description="Disordered" evidence="1">
    <location>
        <begin position="1"/>
        <end position="33"/>
    </location>
</feature>
<feature type="compositionally biased region" description="Basic and acidic residues" evidence="1">
    <location>
        <begin position="24"/>
        <end position="33"/>
    </location>
</feature>
<evidence type="ECO:0000313" key="2">
    <source>
        <dbReference type="EMBL" id="KNB00152.1"/>
    </source>
</evidence>
<dbReference type="AlphaFoldDB" id="A0A0J9WJE7"/>
<evidence type="ECO:0000256" key="1">
    <source>
        <dbReference type="SAM" id="MobiDB-lite"/>
    </source>
</evidence>
<dbReference type="VEuPathDB" id="FungiDB:FOXG_18659"/>
<proteinExistence type="predicted"/>
<dbReference type="KEGG" id="fox:FOXG_18659"/>
<name>A0A0J9WJE7_FUSO4</name>